<keyword evidence="6 12" id="KW-0812">Transmembrane</keyword>
<feature type="domain" description="HAMP" evidence="14">
    <location>
        <begin position="148"/>
        <end position="200"/>
    </location>
</feature>
<evidence type="ECO:0000256" key="1">
    <source>
        <dbReference type="ARBA" id="ARBA00000085"/>
    </source>
</evidence>
<dbReference type="GO" id="GO:0016301">
    <property type="term" value="F:kinase activity"/>
    <property type="evidence" value="ECO:0007669"/>
    <property type="project" value="UniProtKB-KW"/>
</dbReference>
<dbReference type="Gene3D" id="3.30.565.10">
    <property type="entry name" value="Histidine kinase-like ATPase, C-terminal domain"/>
    <property type="match status" value="1"/>
</dbReference>
<dbReference type="RefSeq" id="WP_255228702.1">
    <property type="nucleotide sequence ID" value="NZ_JAJEKE010000019.1"/>
</dbReference>
<dbReference type="SMART" id="SM00388">
    <property type="entry name" value="HisKA"/>
    <property type="match status" value="1"/>
</dbReference>
<dbReference type="SMART" id="SM00387">
    <property type="entry name" value="HATPase_c"/>
    <property type="match status" value="1"/>
</dbReference>
<evidence type="ECO:0000256" key="12">
    <source>
        <dbReference type="SAM" id="Phobius"/>
    </source>
</evidence>
<evidence type="ECO:0000256" key="4">
    <source>
        <dbReference type="ARBA" id="ARBA00022553"/>
    </source>
</evidence>
<organism evidence="15 16">
    <name type="scientific">Lutispora saccharofermentans</name>
    <dbReference type="NCBI Taxonomy" id="3024236"/>
    <lineage>
        <taxon>Bacteria</taxon>
        <taxon>Bacillati</taxon>
        <taxon>Bacillota</taxon>
        <taxon>Clostridia</taxon>
        <taxon>Lutisporales</taxon>
        <taxon>Lutisporaceae</taxon>
        <taxon>Lutispora</taxon>
    </lineage>
</organism>
<dbReference type="PROSITE" id="PS50109">
    <property type="entry name" value="HIS_KIN"/>
    <property type="match status" value="1"/>
</dbReference>
<evidence type="ECO:0000259" key="14">
    <source>
        <dbReference type="PROSITE" id="PS50885"/>
    </source>
</evidence>
<evidence type="ECO:0000256" key="6">
    <source>
        <dbReference type="ARBA" id="ARBA00022692"/>
    </source>
</evidence>
<evidence type="ECO:0000256" key="5">
    <source>
        <dbReference type="ARBA" id="ARBA00022679"/>
    </source>
</evidence>
<dbReference type="InterPro" id="IPR003661">
    <property type="entry name" value="HisK_dim/P_dom"/>
</dbReference>
<dbReference type="InterPro" id="IPR036097">
    <property type="entry name" value="HisK_dim/P_sf"/>
</dbReference>
<dbReference type="SUPFAM" id="SSF55874">
    <property type="entry name" value="ATPase domain of HSP90 chaperone/DNA topoisomerase II/histidine kinase"/>
    <property type="match status" value="1"/>
</dbReference>
<dbReference type="Proteomes" id="UP001651880">
    <property type="component" value="Unassembled WGS sequence"/>
</dbReference>
<name>A0ABT1NIY4_9FIRM</name>
<sequence>MSKKTEPGKVIVINAGVLKVLKILLKLLISLVSAIAGGVAVSFFVPYYEYGAYGMLNNYSISGAVTFVIIFYLMLRKKLLTRIFTGIGRFNQNYIMRSIGVEIFVANINSFLIAIIVFWISGFIGKNIITALIWAVFAYYVVLQLLTRKKIGYIREIADGILEISKGNLDYKVAEMGNDELRILAENINKMSVELKRKIEDEKRAEQTKNELITNVSHDLKTPLTTIIGYLTLVKDKTYENEKAMDDYIEKAYSKSLKLKKLIEDLFEYTKISNGVIKVHKSDVNLVELMEQLLGEMSVIAKQNNLSIESDYSHPEIIVNIDSDLIARTFENILSNAIKYSYKELSGKILVKVVKDDSKATIVVENQGDTIPTEILPLIFERFYRVDKSRSSKIVGSGLGLAISKSIIELHGGTIYAESEANKVRVCVVLNETSFRGGFNPR</sequence>
<gene>
    <name evidence="15" type="ORF">LJD61_16750</name>
</gene>
<accession>A0ABT1NIY4</accession>
<dbReference type="CDD" id="cd00075">
    <property type="entry name" value="HATPase"/>
    <property type="match status" value="1"/>
</dbReference>
<protein>
    <recommendedName>
        <fullName evidence="3">histidine kinase</fullName>
        <ecNumber evidence="3">2.7.13.3</ecNumber>
    </recommendedName>
</protein>
<feature type="transmembrane region" description="Helical" evidence="12">
    <location>
        <begin position="23"/>
        <end position="44"/>
    </location>
</feature>
<dbReference type="PANTHER" id="PTHR45528:SF8">
    <property type="entry name" value="HISTIDINE KINASE"/>
    <property type="match status" value="1"/>
</dbReference>
<dbReference type="EC" id="2.7.13.3" evidence="3"/>
<evidence type="ECO:0000313" key="16">
    <source>
        <dbReference type="Proteomes" id="UP001651880"/>
    </source>
</evidence>
<dbReference type="SUPFAM" id="SSF47384">
    <property type="entry name" value="Homodimeric domain of signal transducing histidine kinase"/>
    <property type="match status" value="1"/>
</dbReference>
<dbReference type="InterPro" id="IPR036890">
    <property type="entry name" value="HATPase_C_sf"/>
</dbReference>
<dbReference type="InterPro" id="IPR050398">
    <property type="entry name" value="HssS/ArlS-like"/>
</dbReference>
<comment type="subcellular location">
    <subcellularLocation>
        <location evidence="2">Membrane</location>
        <topology evidence="2">Multi-pass membrane protein</topology>
    </subcellularLocation>
</comment>
<evidence type="ECO:0000256" key="9">
    <source>
        <dbReference type="ARBA" id="ARBA00023012"/>
    </source>
</evidence>
<feature type="transmembrane region" description="Helical" evidence="12">
    <location>
        <begin position="128"/>
        <end position="146"/>
    </location>
</feature>
<dbReference type="CDD" id="cd06225">
    <property type="entry name" value="HAMP"/>
    <property type="match status" value="1"/>
</dbReference>
<dbReference type="SUPFAM" id="SSF158472">
    <property type="entry name" value="HAMP domain-like"/>
    <property type="match status" value="1"/>
</dbReference>
<keyword evidence="16" id="KW-1185">Reference proteome</keyword>
<keyword evidence="9" id="KW-0902">Two-component regulatory system</keyword>
<dbReference type="Pfam" id="PF00512">
    <property type="entry name" value="HisKA"/>
    <property type="match status" value="1"/>
</dbReference>
<dbReference type="EMBL" id="JAJEKE010000019">
    <property type="protein sequence ID" value="MCQ1531178.1"/>
    <property type="molecule type" value="Genomic_DNA"/>
</dbReference>
<feature type="transmembrane region" description="Helical" evidence="12">
    <location>
        <begin position="99"/>
        <end position="122"/>
    </location>
</feature>
<evidence type="ECO:0000313" key="15">
    <source>
        <dbReference type="EMBL" id="MCQ1531178.1"/>
    </source>
</evidence>
<dbReference type="CDD" id="cd00082">
    <property type="entry name" value="HisKA"/>
    <property type="match status" value="1"/>
</dbReference>
<keyword evidence="4" id="KW-0597">Phosphoprotein</keyword>
<keyword evidence="10 12" id="KW-0472">Membrane</keyword>
<dbReference type="PROSITE" id="PS50885">
    <property type="entry name" value="HAMP"/>
    <property type="match status" value="1"/>
</dbReference>
<proteinExistence type="predicted"/>
<evidence type="ECO:0000256" key="2">
    <source>
        <dbReference type="ARBA" id="ARBA00004141"/>
    </source>
</evidence>
<keyword evidence="8 12" id="KW-1133">Transmembrane helix</keyword>
<feature type="transmembrane region" description="Helical" evidence="12">
    <location>
        <begin position="56"/>
        <end position="75"/>
    </location>
</feature>
<dbReference type="PANTHER" id="PTHR45528">
    <property type="entry name" value="SENSOR HISTIDINE KINASE CPXA"/>
    <property type="match status" value="1"/>
</dbReference>
<reference evidence="15 16" key="1">
    <citation type="submission" date="2021-10" db="EMBL/GenBank/DDBJ databases">
        <title>Lutispora strain m25 sp. nov., a thermophilic, non-spore-forming bacterium isolated from a lab-scale methanogenic bioreactor digesting anaerobic sludge.</title>
        <authorList>
            <person name="El Houari A."/>
            <person name="Mcdonald J."/>
        </authorList>
    </citation>
    <scope>NUCLEOTIDE SEQUENCE [LARGE SCALE GENOMIC DNA]</scope>
    <source>
        <strain evidence="16">m25</strain>
    </source>
</reference>
<dbReference type="Pfam" id="PF02518">
    <property type="entry name" value="HATPase_c"/>
    <property type="match status" value="1"/>
</dbReference>
<evidence type="ECO:0000259" key="13">
    <source>
        <dbReference type="PROSITE" id="PS50109"/>
    </source>
</evidence>
<dbReference type="Gene3D" id="1.10.287.130">
    <property type="match status" value="1"/>
</dbReference>
<dbReference type="InterPro" id="IPR003660">
    <property type="entry name" value="HAMP_dom"/>
</dbReference>
<dbReference type="Pfam" id="PF00672">
    <property type="entry name" value="HAMP"/>
    <property type="match status" value="1"/>
</dbReference>
<keyword evidence="11" id="KW-0175">Coiled coil</keyword>
<dbReference type="InterPro" id="IPR004358">
    <property type="entry name" value="Sig_transdc_His_kin-like_C"/>
</dbReference>
<evidence type="ECO:0000256" key="8">
    <source>
        <dbReference type="ARBA" id="ARBA00022989"/>
    </source>
</evidence>
<feature type="domain" description="Histidine kinase" evidence="13">
    <location>
        <begin position="215"/>
        <end position="434"/>
    </location>
</feature>
<comment type="catalytic activity">
    <reaction evidence="1">
        <text>ATP + protein L-histidine = ADP + protein N-phospho-L-histidine.</text>
        <dbReference type="EC" id="2.7.13.3"/>
    </reaction>
</comment>
<evidence type="ECO:0000256" key="7">
    <source>
        <dbReference type="ARBA" id="ARBA00022777"/>
    </source>
</evidence>
<dbReference type="PRINTS" id="PR00344">
    <property type="entry name" value="BCTRLSENSOR"/>
</dbReference>
<keyword evidence="7 15" id="KW-0418">Kinase</keyword>
<feature type="coiled-coil region" evidence="11">
    <location>
        <begin position="185"/>
        <end position="215"/>
    </location>
</feature>
<dbReference type="SMART" id="SM00304">
    <property type="entry name" value="HAMP"/>
    <property type="match status" value="1"/>
</dbReference>
<dbReference type="InterPro" id="IPR005467">
    <property type="entry name" value="His_kinase_dom"/>
</dbReference>
<dbReference type="InterPro" id="IPR003594">
    <property type="entry name" value="HATPase_dom"/>
</dbReference>
<dbReference type="Gene3D" id="6.10.340.10">
    <property type="match status" value="1"/>
</dbReference>
<keyword evidence="5" id="KW-0808">Transferase</keyword>
<evidence type="ECO:0000256" key="10">
    <source>
        <dbReference type="ARBA" id="ARBA00023136"/>
    </source>
</evidence>
<evidence type="ECO:0000256" key="11">
    <source>
        <dbReference type="SAM" id="Coils"/>
    </source>
</evidence>
<evidence type="ECO:0000256" key="3">
    <source>
        <dbReference type="ARBA" id="ARBA00012438"/>
    </source>
</evidence>
<comment type="caution">
    <text evidence="15">The sequence shown here is derived from an EMBL/GenBank/DDBJ whole genome shotgun (WGS) entry which is preliminary data.</text>
</comment>